<organism evidence="2">
    <name type="scientific">Rhipicephalus zambeziensis</name>
    <dbReference type="NCBI Taxonomy" id="60191"/>
    <lineage>
        <taxon>Eukaryota</taxon>
        <taxon>Metazoa</taxon>
        <taxon>Ecdysozoa</taxon>
        <taxon>Arthropoda</taxon>
        <taxon>Chelicerata</taxon>
        <taxon>Arachnida</taxon>
        <taxon>Acari</taxon>
        <taxon>Parasitiformes</taxon>
        <taxon>Ixodida</taxon>
        <taxon>Ixodoidea</taxon>
        <taxon>Ixodidae</taxon>
        <taxon>Rhipicephalinae</taxon>
        <taxon>Rhipicephalus</taxon>
        <taxon>Rhipicephalus</taxon>
    </lineage>
</organism>
<reference evidence="2" key="1">
    <citation type="journal article" date="2017" name="Parasit. Vectors">
        <title>Sialotranscriptomics of Rhipicephalus zambeziensis reveals intricate expression profiles of secretory proteins and suggests tight temporal transcriptional regulation during blood-feeding.</title>
        <authorList>
            <person name="de Castro M.H."/>
            <person name="de Klerk D."/>
            <person name="Pienaar R."/>
            <person name="Rees D.J.G."/>
            <person name="Mans B.J."/>
        </authorList>
    </citation>
    <scope>NUCLEOTIDE SEQUENCE</scope>
    <source>
        <tissue evidence="2">Salivary glands</tissue>
    </source>
</reference>
<feature type="chain" id="PRO_5012556161" evidence="1">
    <location>
        <begin position="20"/>
        <end position="165"/>
    </location>
</feature>
<name>A0A224Y9M5_9ACAR</name>
<keyword evidence="1" id="KW-0732">Signal</keyword>
<sequence>MRAAVVVLILLAMAPIAIDAGLGRAIARILAKIPRTLRVLTLVRPRKSIIRVLLSSRTQMSTLLGLDAINTALDFVPPPGGFQSGPEGYRGPGISGKPRELKGGYKWSDCTSCRCVFTFNASFHGANIGCTSSARLKCTCTADACTEPRMAECANEVAARPLAYA</sequence>
<accession>A0A224Y9M5</accession>
<dbReference type="AlphaFoldDB" id="A0A224Y9M5"/>
<evidence type="ECO:0000313" key="2">
    <source>
        <dbReference type="EMBL" id="MAA14377.1"/>
    </source>
</evidence>
<proteinExistence type="predicted"/>
<protein>
    <submittedName>
        <fullName evidence="2">Uncharacterized protein</fullName>
    </submittedName>
</protein>
<dbReference type="EMBL" id="GFPF01003231">
    <property type="protein sequence ID" value="MAA14377.1"/>
    <property type="molecule type" value="Transcribed_RNA"/>
</dbReference>
<evidence type="ECO:0000256" key="1">
    <source>
        <dbReference type="SAM" id="SignalP"/>
    </source>
</evidence>
<feature type="signal peptide" evidence="1">
    <location>
        <begin position="1"/>
        <end position="19"/>
    </location>
</feature>